<sequence>PADQAARGWPDTVIAKTYRKDSKGRNAYEGMLALWRTHLAEGKVVRMAEPLAYIPEHKVMVQGPIAGDASLEDMLKAALADDTPDSYAQLSMYMIRAAAGLAAFHQSGVVHGAAVTLDERWAELHDLQARLGTAVPELRGAVAPLLAALEARSAASPADAPVPTHGTFNPEQVLIDGPHVGFIDFDDFSMAEPALDVGLFIAAIKDIGMNALSDEQAHDLAARRARLARLDQIGDVFLTFYERLAPISRERVALWQAWSYLRDTLHFWIKAKPAEPDNGLLMLVGQLQSMNLLPATDLREVAVNAERVRRRTGIPTARYQAFASALLAGIAVKADELAELLGVVLPFV</sequence>
<dbReference type="Proteomes" id="UP000050509">
    <property type="component" value="Unassembled WGS sequence"/>
</dbReference>
<feature type="non-terminal residue" evidence="2">
    <location>
        <position position="1"/>
    </location>
</feature>
<evidence type="ECO:0000259" key="1">
    <source>
        <dbReference type="Pfam" id="PF01636"/>
    </source>
</evidence>
<dbReference type="EMBL" id="LJCR01000553">
    <property type="protein sequence ID" value="KPV52410.1"/>
    <property type="molecule type" value="Genomic_DNA"/>
</dbReference>
<dbReference type="InterPro" id="IPR011009">
    <property type="entry name" value="Kinase-like_dom_sf"/>
</dbReference>
<gene>
    <name evidence="2" type="ORF">SE17_15645</name>
</gene>
<dbReference type="InterPro" id="IPR002575">
    <property type="entry name" value="Aminoglycoside_PTrfase"/>
</dbReference>
<protein>
    <recommendedName>
        <fullName evidence="1">Aminoglycoside phosphotransferase domain-containing protein</fullName>
    </recommendedName>
</protein>
<keyword evidence="3" id="KW-1185">Reference proteome</keyword>
<dbReference type="AlphaFoldDB" id="A0A0P9HCY3"/>
<accession>A0A0P9HCY3</accession>
<feature type="domain" description="Aminoglycoside phosphotransferase" evidence="1">
    <location>
        <begin position="33"/>
        <end position="223"/>
    </location>
</feature>
<name>A0A0P9HCY3_9CHLR</name>
<dbReference type="Gene3D" id="3.90.1200.10">
    <property type="match status" value="1"/>
</dbReference>
<evidence type="ECO:0000313" key="3">
    <source>
        <dbReference type="Proteomes" id="UP000050509"/>
    </source>
</evidence>
<dbReference type="Pfam" id="PF01636">
    <property type="entry name" value="APH"/>
    <property type="match status" value="1"/>
</dbReference>
<evidence type="ECO:0000313" key="2">
    <source>
        <dbReference type="EMBL" id="KPV52410.1"/>
    </source>
</evidence>
<organism evidence="2 3">
    <name type="scientific">Kouleothrix aurantiaca</name>
    <dbReference type="NCBI Taxonomy" id="186479"/>
    <lineage>
        <taxon>Bacteria</taxon>
        <taxon>Bacillati</taxon>
        <taxon>Chloroflexota</taxon>
        <taxon>Chloroflexia</taxon>
        <taxon>Chloroflexales</taxon>
        <taxon>Roseiflexineae</taxon>
        <taxon>Roseiflexaceae</taxon>
        <taxon>Kouleothrix</taxon>
    </lineage>
</organism>
<dbReference type="SUPFAM" id="SSF56112">
    <property type="entry name" value="Protein kinase-like (PK-like)"/>
    <property type="match status" value="1"/>
</dbReference>
<proteinExistence type="predicted"/>
<comment type="caution">
    <text evidence="2">The sequence shown here is derived from an EMBL/GenBank/DDBJ whole genome shotgun (WGS) entry which is preliminary data.</text>
</comment>
<reference evidence="2 3" key="1">
    <citation type="submission" date="2015-09" db="EMBL/GenBank/DDBJ databases">
        <title>Draft genome sequence of Kouleothrix aurantiaca JCM 19913.</title>
        <authorList>
            <person name="Hemp J."/>
        </authorList>
    </citation>
    <scope>NUCLEOTIDE SEQUENCE [LARGE SCALE GENOMIC DNA]</scope>
    <source>
        <strain evidence="2 3">COM-B</strain>
    </source>
</reference>